<dbReference type="Proteomes" id="UP000076407">
    <property type="component" value="Unassembled WGS sequence"/>
</dbReference>
<feature type="signal peptide" evidence="1">
    <location>
        <begin position="1"/>
        <end position="20"/>
    </location>
</feature>
<proteinExistence type="predicted"/>
<evidence type="ECO:0000256" key="1">
    <source>
        <dbReference type="SAM" id="SignalP"/>
    </source>
</evidence>
<dbReference type="EnsemblMetazoa" id="AQUA010997-RA">
    <property type="protein sequence ID" value="AQUA010997-PA"/>
    <property type="gene ID" value="AQUA010997"/>
</dbReference>
<protein>
    <submittedName>
        <fullName evidence="2">Uncharacterized protein</fullName>
    </submittedName>
</protein>
<name>A0A182XMA1_ANOQN</name>
<keyword evidence="3" id="KW-1185">Reference proteome</keyword>
<keyword evidence="1" id="KW-0732">Signal</keyword>
<dbReference type="VEuPathDB" id="VectorBase:AQUA010997"/>
<evidence type="ECO:0000313" key="3">
    <source>
        <dbReference type="Proteomes" id="UP000076407"/>
    </source>
</evidence>
<evidence type="ECO:0000313" key="2">
    <source>
        <dbReference type="EnsemblMetazoa" id="AQUA010997-PA"/>
    </source>
</evidence>
<dbReference type="AlphaFoldDB" id="A0A182XMA1"/>
<feature type="chain" id="PRO_5008143178" evidence="1">
    <location>
        <begin position="21"/>
        <end position="86"/>
    </location>
</feature>
<sequence>MKIILLISAFILLCIQLASGAPYSTAYAKAHSSSRAGGVSIVYSPAAYEESADVIVHGGHGGHGVQIVQIPQVHSFAKSSAHSVVY</sequence>
<accession>A0A182XMA1</accession>
<reference evidence="2" key="1">
    <citation type="submission" date="2020-05" db="UniProtKB">
        <authorList>
            <consortium name="EnsemblMetazoa"/>
        </authorList>
    </citation>
    <scope>IDENTIFICATION</scope>
    <source>
        <strain evidence="2">SANGQUA</strain>
    </source>
</reference>
<organism evidence="2 3">
    <name type="scientific">Anopheles quadriannulatus</name>
    <name type="common">Mosquito</name>
    <dbReference type="NCBI Taxonomy" id="34691"/>
    <lineage>
        <taxon>Eukaryota</taxon>
        <taxon>Metazoa</taxon>
        <taxon>Ecdysozoa</taxon>
        <taxon>Arthropoda</taxon>
        <taxon>Hexapoda</taxon>
        <taxon>Insecta</taxon>
        <taxon>Pterygota</taxon>
        <taxon>Neoptera</taxon>
        <taxon>Endopterygota</taxon>
        <taxon>Diptera</taxon>
        <taxon>Nematocera</taxon>
        <taxon>Culicoidea</taxon>
        <taxon>Culicidae</taxon>
        <taxon>Anophelinae</taxon>
        <taxon>Anopheles</taxon>
    </lineage>
</organism>